<dbReference type="Pfam" id="PF11158">
    <property type="entry name" value="DUF2938"/>
    <property type="match status" value="1"/>
</dbReference>
<reference evidence="2 3" key="1">
    <citation type="submission" date="2016-08" db="EMBL/GenBank/DDBJ databases">
        <authorList>
            <person name="Seilhamer J.J."/>
        </authorList>
    </citation>
    <scope>NUCLEOTIDE SEQUENCE [LARGE SCALE GENOMIC DNA]</scope>
    <source>
        <strain evidence="2 3">KT-27</strain>
    </source>
</reference>
<evidence type="ECO:0000313" key="2">
    <source>
        <dbReference type="EMBL" id="POF88567.1"/>
    </source>
</evidence>
<keyword evidence="1" id="KW-0812">Transmembrane</keyword>
<dbReference type="InterPro" id="IPR021329">
    <property type="entry name" value="DUF2938"/>
</dbReference>
<comment type="caution">
    <text evidence="2">The sequence shown here is derived from an EMBL/GenBank/DDBJ whole genome shotgun (WGS) entry which is preliminary data.</text>
</comment>
<gene>
    <name evidence="2" type="ORF">BGP80_11555</name>
</gene>
<dbReference type="AlphaFoldDB" id="A0A2S3WC92"/>
<organism evidence="2 3">
    <name type="scientific">Pseudomonas putida</name>
    <name type="common">Arthrobacter siderocapsulatus</name>
    <dbReference type="NCBI Taxonomy" id="303"/>
    <lineage>
        <taxon>Bacteria</taxon>
        <taxon>Pseudomonadati</taxon>
        <taxon>Pseudomonadota</taxon>
        <taxon>Gammaproteobacteria</taxon>
        <taxon>Pseudomonadales</taxon>
        <taxon>Pseudomonadaceae</taxon>
        <taxon>Pseudomonas</taxon>
    </lineage>
</organism>
<feature type="transmembrane region" description="Helical" evidence="1">
    <location>
        <begin position="69"/>
        <end position="89"/>
    </location>
</feature>
<feature type="transmembrane region" description="Helical" evidence="1">
    <location>
        <begin position="101"/>
        <end position="121"/>
    </location>
</feature>
<evidence type="ECO:0000256" key="1">
    <source>
        <dbReference type="SAM" id="Phobius"/>
    </source>
</evidence>
<keyword evidence="1" id="KW-0472">Membrane</keyword>
<evidence type="ECO:0000313" key="3">
    <source>
        <dbReference type="Proteomes" id="UP000237194"/>
    </source>
</evidence>
<dbReference type="RefSeq" id="WP_103436717.1">
    <property type="nucleotide sequence ID" value="NZ_MIND01000018.1"/>
</dbReference>
<dbReference type="EMBL" id="MIND01000018">
    <property type="protein sequence ID" value="POF88567.1"/>
    <property type="molecule type" value="Genomic_DNA"/>
</dbReference>
<proteinExistence type="predicted"/>
<feature type="transmembrane region" description="Helical" evidence="1">
    <location>
        <begin position="6"/>
        <end position="28"/>
    </location>
</feature>
<sequence length="162" mass="17269">MGVTVLLISTLVVGIGATLVMDVWAMVLRRLGVATLNYAMLGRWAGHLLRGRVHHAAIAKAEPIRHERVLGWALHYTIGLFFAAALLSLQGADWLHAPTLLPALTFGLCTVVAPLCILQPAMGAGWFASKTPAPLRNSLRSVATHLVFGSGLYATALLLSLV</sequence>
<evidence type="ECO:0008006" key="4">
    <source>
        <dbReference type="Google" id="ProtNLM"/>
    </source>
</evidence>
<feature type="transmembrane region" description="Helical" evidence="1">
    <location>
        <begin position="142"/>
        <end position="161"/>
    </location>
</feature>
<protein>
    <recommendedName>
        <fullName evidence="4">DUF2938 domain-containing protein</fullName>
    </recommendedName>
</protein>
<reference evidence="2 3" key="2">
    <citation type="submission" date="2018-03" db="EMBL/GenBank/DDBJ databases">
        <title>Draft genome of Pseudomonas putida strain KT-27.</title>
        <authorList>
            <person name="Yoshizawa S."/>
            <person name="Khan N.H."/>
            <person name="Nishimura M."/>
            <person name="Chiura H.X."/>
            <person name="Ogura Y."/>
            <person name="Hayashi T."/>
            <person name="Kogure K."/>
        </authorList>
    </citation>
    <scope>NUCLEOTIDE SEQUENCE [LARGE SCALE GENOMIC DNA]</scope>
    <source>
        <strain evidence="2 3">KT-27</strain>
    </source>
</reference>
<dbReference type="Proteomes" id="UP000237194">
    <property type="component" value="Unassembled WGS sequence"/>
</dbReference>
<name>A0A2S3WC92_PSEPU</name>
<keyword evidence="1" id="KW-1133">Transmembrane helix</keyword>
<accession>A0A2S3WC92</accession>